<evidence type="ECO:0000256" key="5">
    <source>
        <dbReference type="ARBA" id="ARBA00022691"/>
    </source>
</evidence>
<dbReference type="HAMAP" id="MF_00607">
    <property type="entry name" value="16SrRNA_methyltr_A"/>
    <property type="match status" value="1"/>
</dbReference>
<dbReference type="Pfam" id="PF00398">
    <property type="entry name" value="RrnaAD"/>
    <property type="match status" value="1"/>
</dbReference>
<dbReference type="AlphaFoldDB" id="A0A2M7XB36"/>
<dbReference type="PANTHER" id="PTHR11727">
    <property type="entry name" value="DIMETHYLADENOSINE TRANSFERASE"/>
    <property type="match status" value="1"/>
</dbReference>
<evidence type="ECO:0000259" key="9">
    <source>
        <dbReference type="SMART" id="SM00650"/>
    </source>
</evidence>
<keyword evidence="1 7" id="KW-0963">Cytoplasm</keyword>
<sequence>MLPRAKKTFGQNWLVDETVVRKMIEGAEIQVGEEVLEVGPGTGVLTQALVDAGAKVTAIEADKTLIDGLQERFHDQITLYLGNALSGSGMRPAVPYKLVANIPYNITSELIQTFLTTEPRPVSLILMVQKEVADRITAKPPEMSLLSVVCQAYAECKKLFTVPAGAFRPIPKVQSAVVRLDLFPMGDQESVIQIAKQGFSSKRKQLHKNLSSLRGLDSEQVKMWLTDLGFDPRARAETLTVDDWKQLTHKYKQLIAQNT</sequence>
<name>A0A2M7XB36_9BACT</name>
<proteinExistence type="inferred from homology"/>
<keyword evidence="2 7" id="KW-0698">rRNA processing</keyword>
<feature type="binding site" evidence="7 8">
    <location>
        <position position="12"/>
    </location>
    <ligand>
        <name>S-adenosyl-L-methionine</name>
        <dbReference type="ChEBI" id="CHEBI:59789"/>
    </ligand>
</feature>
<dbReference type="PROSITE" id="PS51689">
    <property type="entry name" value="SAM_RNA_A_N6_MT"/>
    <property type="match status" value="1"/>
</dbReference>
<reference evidence="11" key="1">
    <citation type="submission" date="2017-09" db="EMBL/GenBank/DDBJ databases">
        <title>Depth-based differentiation of microbial function through sediment-hosted aquifers and enrichment of novel symbionts in the deep terrestrial subsurface.</title>
        <authorList>
            <person name="Probst A.J."/>
            <person name="Ladd B."/>
            <person name="Jarett J.K."/>
            <person name="Geller-Mcgrath D.E."/>
            <person name="Sieber C.M.K."/>
            <person name="Emerson J.B."/>
            <person name="Anantharaman K."/>
            <person name="Thomas B.C."/>
            <person name="Malmstrom R."/>
            <person name="Stieglmeier M."/>
            <person name="Klingl A."/>
            <person name="Woyke T."/>
            <person name="Ryan C.M."/>
            <person name="Banfield J.F."/>
        </authorList>
    </citation>
    <scope>NUCLEOTIDE SEQUENCE [LARGE SCALE GENOMIC DNA]</scope>
</reference>
<dbReference type="CDD" id="cd02440">
    <property type="entry name" value="AdoMet_MTases"/>
    <property type="match status" value="1"/>
</dbReference>
<comment type="function">
    <text evidence="7">Specifically dimethylates two adjacent adenosines (A1518 and A1519) in the loop of a conserved hairpin near the 3'-end of 16S rRNA in the 30S particle. May play a critical role in biogenesis of 30S subunits.</text>
</comment>
<keyword evidence="3 7" id="KW-0489">Methyltransferase</keyword>
<dbReference type="Gene3D" id="1.10.8.100">
    <property type="entry name" value="Ribosomal RNA adenine dimethylase-like, domain 2"/>
    <property type="match status" value="1"/>
</dbReference>
<accession>A0A2M7XB36</accession>
<protein>
    <recommendedName>
        <fullName evidence="7">Ribosomal RNA small subunit methyltransferase A</fullName>
        <ecNumber evidence="7">2.1.1.182</ecNumber>
    </recommendedName>
    <alternativeName>
        <fullName evidence="7">16S rRNA (adenine(1518)-N(6)/adenine(1519)-N(6))-dimethyltransferase</fullName>
    </alternativeName>
    <alternativeName>
        <fullName evidence="7">16S rRNA dimethyladenosine transferase</fullName>
    </alternativeName>
    <alternativeName>
        <fullName evidence="7">16S rRNA dimethylase</fullName>
    </alternativeName>
    <alternativeName>
        <fullName evidence="7">S-adenosylmethionine-6-N', N'-adenosyl(rRNA) dimethyltransferase</fullName>
    </alternativeName>
</protein>
<dbReference type="InterPro" id="IPR020596">
    <property type="entry name" value="rRNA_Ade_Mease_Trfase_CS"/>
</dbReference>
<evidence type="ECO:0000256" key="2">
    <source>
        <dbReference type="ARBA" id="ARBA00022552"/>
    </source>
</evidence>
<dbReference type="Gene3D" id="3.40.50.150">
    <property type="entry name" value="Vaccinia Virus protein VP39"/>
    <property type="match status" value="1"/>
</dbReference>
<feature type="binding site" evidence="7 8">
    <location>
        <position position="14"/>
    </location>
    <ligand>
        <name>S-adenosyl-L-methionine</name>
        <dbReference type="ChEBI" id="CHEBI:59789"/>
    </ligand>
</feature>
<dbReference type="GO" id="GO:0052908">
    <property type="term" value="F:16S rRNA (adenine(1518)-N(6)/adenine(1519)-N(6))-dimethyltransferase activity"/>
    <property type="evidence" value="ECO:0007669"/>
    <property type="project" value="UniProtKB-EC"/>
</dbReference>
<keyword evidence="4 7" id="KW-0808">Transferase</keyword>
<organism evidence="10 11">
    <name type="scientific">Candidatus Uhrbacteria bacterium CG_4_9_14_3_um_filter_50_9</name>
    <dbReference type="NCBI Taxonomy" id="1975035"/>
    <lineage>
        <taxon>Bacteria</taxon>
        <taxon>Candidatus Uhriibacteriota</taxon>
    </lineage>
</organism>
<dbReference type="InterPro" id="IPR011530">
    <property type="entry name" value="rRNA_adenine_dimethylase"/>
</dbReference>
<dbReference type="EC" id="2.1.1.182" evidence="7"/>
<dbReference type="InterPro" id="IPR029063">
    <property type="entry name" value="SAM-dependent_MTases_sf"/>
</dbReference>
<evidence type="ECO:0000256" key="4">
    <source>
        <dbReference type="ARBA" id="ARBA00022679"/>
    </source>
</evidence>
<dbReference type="InterPro" id="IPR020598">
    <property type="entry name" value="rRNA_Ade_methylase_Trfase_N"/>
</dbReference>
<comment type="caution">
    <text evidence="10">The sequence shown here is derived from an EMBL/GenBank/DDBJ whole genome shotgun (WGS) entry which is preliminary data.</text>
</comment>
<dbReference type="InterPro" id="IPR023165">
    <property type="entry name" value="rRNA_Ade_diMease-like_C"/>
</dbReference>
<evidence type="ECO:0000256" key="7">
    <source>
        <dbReference type="HAMAP-Rule" id="MF_00607"/>
    </source>
</evidence>
<gene>
    <name evidence="7 10" type="primary">rsmA</name>
    <name evidence="7" type="synonym">ksgA</name>
    <name evidence="10" type="ORF">CO174_04705</name>
</gene>
<evidence type="ECO:0000313" key="10">
    <source>
        <dbReference type="EMBL" id="PJA45108.1"/>
    </source>
</evidence>
<feature type="domain" description="Ribosomal RNA adenine methylase transferase N-terminal" evidence="9">
    <location>
        <begin position="19"/>
        <end position="184"/>
    </location>
</feature>
<dbReference type="NCBIfam" id="TIGR00755">
    <property type="entry name" value="ksgA"/>
    <property type="match status" value="1"/>
</dbReference>
<keyword evidence="6 7" id="KW-0694">RNA-binding</keyword>
<dbReference type="GO" id="GO:0003723">
    <property type="term" value="F:RNA binding"/>
    <property type="evidence" value="ECO:0007669"/>
    <property type="project" value="UniProtKB-UniRule"/>
</dbReference>
<comment type="subcellular location">
    <subcellularLocation>
        <location evidence="7">Cytoplasm</location>
    </subcellularLocation>
</comment>
<feature type="binding site" evidence="7 8">
    <location>
        <position position="39"/>
    </location>
    <ligand>
        <name>S-adenosyl-L-methionine</name>
        <dbReference type="ChEBI" id="CHEBI:59789"/>
    </ligand>
</feature>
<dbReference type="PANTHER" id="PTHR11727:SF7">
    <property type="entry name" value="DIMETHYLADENOSINE TRANSFERASE-RELATED"/>
    <property type="match status" value="1"/>
</dbReference>
<dbReference type="GO" id="GO:0005829">
    <property type="term" value="C:cytosol"/>
    <property type="evidence" value="ECO:0007669"/>
    <property type="project" value="TreeGrafter"/>
</dbReference>
<evidence type="ECO:0000256" key="8">
    <source>
        <dbReference type="PROSITE-ProRule" id="PRU01026"/>
    </source>
</evidence>
<feature type="binding site" evidence="7 8">
    <location>
        <position position="101"/>
    </location>
    <ligand>
        <name>S-adenosyl-L-methionine</name>
        <dbReference type="ChEBI" id="CHEBI:59789"/>
    </ligand>
</feature>
<keyword evidence="5 7" id="KW-0949">S-adenosyl-L-methionine</keyword>
<evidence type="ECO:0000256" key="6">
    <source>
        <dbReference type="ARBA" id="ARBA00022884"/>
    </source>
</evidence>
<comment type="similarity">
    <text evidence="7">Belongs to the class I-like SAM-binding methyltransferase superfamily. rRNA adenine N(6)-methyltransferase family. RsmA subfamily.</text>
</comment>
<comment type="catalytic activity">
    <reaction evidence="7">
        <text>adenosine(1518)/adenosine(1519) in 16S rRNA + 4 S-adenosyl-L-methionine = N(6)-dimethyladenosine(1518)/N(6)-dimethyladenosine(1519) in 16S rRNA + 4 S-adenosyl-L-homocysteine + 4 H(+)</text>
        <dbReference type="Rhea" id="RHEA:19609"/>
        <dbReference type="Rhea" id="RHEA-COMP:10232"/>
        <dbReference type="Rhea" id="RHEA-COMP:10233"/>
        <dbReference type="ChEBI" id="CHEBI:15378"/>
        <dbReference type="ChEBI" id="CHEBI:57856"/>
        <dbReference type="ChEBI" id="CHEBI:59789"/>
        <dbReference type="ChEBI" id="CHEBI:74411"/>
        <dbReference type="ChEBI" id="CHEBI:74493"/>
        <dbReference type="EC" id="2.1.1.182"/>
    </reaction>
</comment>
<dbReference type="EMBL" id="PFWU01000049">
    <property type="protein sequence ID" value="PJA45108.1"/>
    <property type="molecule type" value="Genomic_DNA"/>
</dbReference>
<evidence type="ECO:0000256" key="1">
    <source>
        <dbReference type="ARBA" id="ARBA00022490"/>
    </source>
</evidence>
<comment type="caution">
    <text evidence="7 8">Lacks conserved residue(s) required for the propagation of feature annotation.</text>
</comment>
<feature type="binding site" evidence="7 8">
    <location>
        <position position="60"/>
    </location>
    <ligand>
        <name>S-adenosyl-L-methionine</name>
        <dbReference type="ChEBI" id="CHEBI:59789"/>
    </ligand>
</feature>
<dbReference type="InterPro" id="IPR001737">
    <property type="entry name" value="KsgA/Erm"/>
</dbReference>
<dbReference type="SMART" id="SM00650">
    <property type="entry name" value="rADc"/>
    <property type="match status" value="1"/>
</dbReference>
<evidence type="ECO:0000256" key="3">
    <source>
        <dbReference type="ARBA" id="ARBA00022603"/>
    </source>
</evidence>
<dbReference type="Proteomes" id="UP000229385">
    <property type="component" value="Unassembled WGS sequence"/>
</dbReference>
<dbReference type="SUPFAM" id="SSF53335">
    <property type="entry name" value="S-adenosyl-L-methionine-dependent methyltransferases"/>
    <property type="match status" value="1"/>
</dbReference>
<evidence type="ECO:0000313" key="11">
    <source>
        <dbReference type="Proteomes" id="UP000229385"/>
    </source>
</evidence>
<dbReference type="PROSITE" id="PS01131">
    <property type="entry name" value="RRNA_A_DIMETH"/>
    <property type="match status" value="1"/>
</dbReference>